<keyword evidence="1" id="KW-0863">Zinc-finger</keyword>
<dbReference type="Proteomes" id="UP001140513">
    <property type="component" value="Unassembled WGS sequence"/>
</dbReference>
<keyword evidence="1" id="KW-0862">Zinc</keyword>
<dbReference type="GO" id="GO:0008270">
    <property type="term" value="F:zinc ion binding"/>
    <property type="evidence" value="ECO:0007669"/>
    <property type="project" value="UniProtKB-KW"/>
</dbReference>
<dbReference type="AlphaFoldDB" id="A0A9W9C500"/>
<dbReference type="InterPro" id="IPR001841">
    <property type="entry name" value="Znf_RING"/>
</dbReference>
<evidence type="ECO:0000256" key="1">
    <source>
        <dbReference type="PROSITE-ProRule" id="PRU00175"/>
    </source>
</evidence>
<feature type="domain" description="RING-type" evidence="3">
    <location>
        <begin position="198"/>
        <end position="243"/>
    </location>
</feature>
<dbReference type="PROSITE" id="PS50089">
    <property type="entry name" value="ZF_RING_2"/>
    <property type="match status" value="1"/>
</dbReference>
<reference evidence="4" key="1">
    <citation type="submission" date="2022-10" db="EMBL/GenBank/DDBJ databases">
        <title>Tapping the CABI collections for fungal endophytes: first genome assemblies for Collariella, Neodidymelliopsis, Ascochyta clinopodiicola, Didymella pomorum, Didymosphaeria variabile, Neocosmospora piperis and Neocucurbitaria cava.</title>
        <authorList>
            <person name="Hill R."/>
        </authorList>
    </citation>
    <scope>NUCLEOTIDE SEQUENCE</scope>
    <source>
        <strain evidence="4">IMI 356815</strain>
    </source>
</reference>
<proteinExistence type="predicted"/>
<keyword evidence="1" id="KW-0479">Metal-binding</keyword>
<protein>
    <recommendedName>
        <fullName evidence="3">RING-type domain-containing protein</fullName>
    </recommendedName>
</protein>
<feature type="region of interest" description="Disordered" evidence="2">
    <location>
        <begin position="160"/>
        <end position="186"/>
    </location>
</feature>
<organism evidence="4 5">
    <name type="scientific">Didymosphaeria variabile</name>
    <dbReference type="NCBI Taxonomy" id="1932322"/>
    <lineage>
        <taxon>Eukaryota</taxon>
        <taxon>Fungi</taxon>
        <taxon>Dikarya</taxon>
        <taxon>Ascomycota</taxon>
        <taxon>Pezizomycotina</taxon>
        <taxon>Dothideomycetes</taxon>
        <taxon>Pleosporomycetidae</taxon>
        <taxon>Pleosporales</taxon>
        <taxon>Massarineae</taxon>
        <taxon>Didymosphaeriaceae</taxon>
        <taxon>Didymosphaeria</taxon>
    </lineage>
</organism>
<sequence>MPKNPQYECPRTGNMYQESGDVYYCSFHDRYAKDRCQAFFDFGGCGMQCPELHTMINDETGRKYCDKHEPTSEIPEVVNWTKRMTEWLTEVAIAESSRKDDVYVAETIADEAEAVARPEESAPKPQSESASESELEEEATDIDLRLQILSLYLSQVEVHTKPEQQQQHGHAVDQKAKAESESQPEQQNEHIASLYFQCNICLENHNAADMNKIEACGHQYNESCLQDFLRRKGVRRYNCAGCRYWLQQKQGL</sequence>
<dbReference type="GeneID" id="80915943"/>
<dbReference type="OrthoDB" id="3798839at2759"/>
<name>A0A9W9C500_9PLEO</name>
<evidence type="ECO:0000259" key="3">
    <source>
        <dbReference type="PROSITE" id="PS50089"/>
    </source>
</evidence>
<evidence type="ECO:0000313" key="4">
    <source>
        <dbReference type="EMBL" id="KAJ4344669.1"/>
    </source>
</evidence>
<comment type="caution">
    <text evidence="4">The sequence shown here is derived from an EMBL/GenBank/DDBJ whole genome shotgun (WGS) entry which is preliminary data.</text>
</comment>
<dbReference type="InterPro" id="IPR013083">
    <property type="entry name" value="Znf_RING/FYVE/PHD"/>
</dbReference>
<dbReference type="EMBL" id="JAPEUX010000010">
    <property type="protein sequence ID" value="KAJ4344669.1"/>
    <property type="molecule type" value="Genomic_DNA"/>
</dbReference>
<evidence type="ECO:0000256" key="2">
    <source>
        <dbReference type="SAM" id="MobiDB-lite"/>
    </source>
</evidence>
<dbReference type="SUPFAM" id="SSF57850">
    <property type="entry name" value="RING/U-box"/>
    <property type="match status" value="1"/>
</dbReference>
<dbReference type="Gene3D" id="3.30.40.10">
    <property type="entry name" value="Zinc/RING finger domain, C3HC4 (zinc finger)"/>
    <property type="match status" value="1"/>
</dbReference>
<accession>A0A9W9C500</accession>
<keyword evidence="5" id="KW-1185">Reference proteome</keyword>
<evidence type="ECO:0000313" key="5">
    <source>
        <dbReference type="Proteomes" id="UP001140513"/>
    </source>
</evidence>
<feature type="compositionally biased region" description="Basic and acidic residues" evidence="2">
    <location>
        <begin position="170"/>
        <end position="180"/>
    </location>
</feature>
<gene>
    <name evidence="4" type="ORF">N0V89_012413</name>
</gene>
<dbReference type="RefSeq" id="XP_056065121.1">
    <property type="nucleotide sequence ID" value="XM_056221134.1"/>
</dbReference>
<feature type="region of interest" description="Disordered" evidence="2">
    <location>
        <begin position="113"/>
        <end position="139"/>
    </location>
</feature>